<evidence type="ECO:0000256" key="7">
    <source>
        <dbReference type="ARBA" id="ARBA00023150"/>
    </source>
</evidence>
<keyword evidence="3 8" id="KW-0479">Metal-binding</keyword>
<dbReference type="RefSeq" id="WP_175275544.1">
    <property type="nucleotide sequence ID" value="NZ_CP054836.1"/>
</dbReference>
<evidence type="ECO:0000259" key="9">
    <source>
        <dbReference type="Pfam" id="PF12804"/>
    </source>
</evidence>
<feature type="binding site" evidence="8">
    <location>
        <position position="108"/>
    </location>
    <ligand>
        <name>GTP</name>
        <dbReference type="ChEBI" id="CHEBI:37565"/>
    </ligand>
</feature>
<dbReference type="InterPro" id="IPR013482">
    <property type="entry name" value="Molybde_CF_guanTrfase"/>
</dbReference>
<comment type="subcellular location">
    <subcellularLocation>
        <location evidence="8">Cytoplasm</location>
    </subcellularLocation>
</comment>
<comment type="similarity">
    <text evidence="8">Belongs to the MobA family.</text>
</comment>
<sequence length="210" mass="22242">MNRQVPNSIAGVILAGGLSRRMGGSDKAFLPLGGRPLIAQVLERLASQVETIAISANGDLSRFAPFNVPVFSDAIDGYLGPLAGIYSAMRWAEGRQAGYTHVVTAAADTPFFPEDLAARLVANAATPRTIVMACSAGHRQPVFALWPLSLAGDLSEWLKRGETLKVGAWASRHELAEAPFPMLEDGTDPFFNINTPDDLAAAGAILGERA</sequence>
<evidence type="ECO:0000256" key="5">
    <source>
        <dbReference type="ARBA" id="ARBA00022842"/>
    </source>
</evidence>
<keyword evidence="1 8" id="KW-0963">Cytoplasm</keyword>
<dbReference type="CDD" id="cd02503">
    <property type="entry name" value="MobA"/>
    <property type="match status" value="1"/>
</dbReference>
<dbReference type="SUPFAM" id="SSF53448">
    <property type="entry name" value="Nucleotide-diphospho-sugar transferases"/>
    <property type="match status" value="1"/>
</dbReference>
<dbReference type="PANTHER" id="PTHR19136:SF81">
    <property type="entry name" value="MOLYBDENUM COFACTOR GUANYLYLTRANSFERASE"/>
    <property type="match status" value="1"/>
</dbReference>
<feature type="binding site" evidence="8">
    <location>
        <position position="27"/>
    </location>
    <ligand>
        <name>GTP</name>
        <dbReference type="ChEBI" id="CHEBI:37565"/>
    </ligand>
</feature>
<comment type="function">
    <text evidence="8">Transfers a GMP moiety from GTP to Mo-molybdopterin (Mo-MPT) cofactor (Moco or molybdenum cofactor) to form Mo-molybdopterin guanine dinucleotide (Mo-MGD) cofactor.</text>
</comment>
<comment type="subunit">
    <text evidence="8">Monomer.</text>
</comment>
<keyword evidence="2 8" id="KW-0808">Transferase</keyword>
<keyword evidence="7 8" id="KW-0501">Molybdenum cofactor biosynthesis</keyword>
<name>A0A6N1VFA4_9HYPH</name>
<dbReference type="Proteomes" id="UP000509367">
    <property type="component" value="Chromosome"/>
</dbReference>
<evidence type="ECO:0000256" key="1">
    <source>
        <dbReference type="ARBA" id="ARBA00022490"/>
    </source>
</evidence>
<dbReference type="Gene3D" id="3.90.550.10">
    <property type="entry name" value="Spore Coat Polysaccharide Biosynthesis Protein SpsA, Chain A"/>
    <property type="match status" value="1"/>
</dbReference>
<dbReference type="GO" id="GO:0005737">
    <property type="term" value="C:cytoplasm"/>
    <property type="evidence" value="ECO:0007669"/>
    <property type="project" value="UniProtKB-SubCell"/>
</dbReference>
<dbReference type="InterPro" id="IPR029044">
    <property type="entry name" value="Nucleotide-diphossugar_trans"/>
</dbReference>
<evidence type="ECO:0000256" key="4">
    <source>
        <dbReference type="ARBA" id="ARBA00022741"/>
    </source>
</evidence>
<dbReference type="GO" id="GO:0046872">
    <property type="term" value="F:metal ion binding"/>
    <property type="evidence" value="ECO:0007669"/>
    <property type="project" value="UniProtKB-KW"/>
</dbReference>
<dbReference type="EC" id="2.7.7.77" evidence="8"/>
<evidence type="ECO:0000313" key="10">
    <source>
        <dbReference type="EMBL" id="QKV17647.1"/>
    </source>
</evidence>
<dbReference type="Pfam" id="PF12804">
    <property type="entry name" value="NTP_transf_3"/>
    <property type="match status" value="1"/>
</dbReference>
<comment type="caution">
    <text evidence="8">Lacks conserved residue(s) required for the propagation of feature annotation.</text>
</comment>
<dbReference type="KEGG" id="orm:HTY61_03760"/>
<keyword evidence="10" id="KW-0548">Nucleotidyltransferase</keyword>
<evidence type="ECO:0000313" key="11">
    <source>
        <dbReference type="Proteomes" id="UP000509367"/>
    </source>
</evidence>
<dbReference type="EMBL" id="CP054836">
    <property type="protein sequence ID" value="QKV17647.1"/>
    <property type="molecule type" value="Genomic_DNA"/>
</dbReference>
<keyword evidence="6 8" id="KW-0342">GTP-binding</keyword>
<evidence type="ECO:0000256" key="6">
    <source>
        <dbReference type="ARBA" id="ARBA00023134"/>
    </source>
</evidence>
<keyword evidence="5 8" id="KW-0460">Magnesium</keyword>
<accession>A0A6N1VFA4</accession>
<dbReference type="NCBIfam" id="TIGR02665">
    <property type="entry name" value="molyb_mobA"/>
    <property type="match status" value="1"/>
</dbReference>
<organism evidence="10 11">
    <name type="scientific">Oricola thermophila</name>
    <dbReference type="NCBI Taxonomy" id="2742145"/>
    <lineage>
        <taxon>Bacteria</taxon>
        <taxon>Pseudomonadati</taxon>
        <taxon>Pseudomonadota</taxon>
        <taxon>Alphaproteobacteria</taxon>
        <taxon>Hyphomicrobiales</taxon>
        <taxon>Ahrensiaceae</taxon>
        <taxon>Oricola</taxon>
    </lineage>
</organism>
<keyword evidence="11" id="KW-1185">Reference proteome</keyword>
<dbReference type="GO" id="GO:1902758">
    <property type="term" value="P:bis(molybdopterin guanine dinucleotide)molybdenum biosynthetic process"/>
    <property type="evidence" value="ECO:0007669"/>
    <property type="project" value="TreeGrafter"/>
</dbReference>
<comment type="catalytic activity">
    <reaction evidence="8">
        <text>Mo-molybdopterin + GTP + H(+) = Mo-molybdopterin guanine dinucleotide + diphosphate</text>
        <dbReference type="Rhea" id="RHEA:34243"/>
        <dbReference type="ChEBI" id="CHEBI:15378"/>
        <dbReference type="ChEBI" id="CHEBI:33019"/>
        <dbReference type="ChEBI" id="CHEBI:37565"/>
        <dbReference type="ChEBI" id="CHEBI:71302"/>
        <dbReference type="ChEBI" id="CHEBI:71310"/>
        <dbReference type="EC" id="2.7.7.77"/>
    </reaction>
</comment>
<feature type="domain" description="MobA-like NTP transferase" evidence="9">
    <location>
        <begin position="11"/>
        <end position="160"/>
    </location>
</feature>
<proteinExistence type="inferred from homology"/>
<comment type="domain">
    <text evidence="8">The N-terminal domain determines nucleotide recognition and specific binding, while the C-terminal domain determines the specific binding to the target protein.</text>
</comment>
<dbReference type="GO" id="GO:0005525">
    <property type="term" value="F:GTP binding"/>
    <property type="evidence" value="ECO:0007669"/>
    <property type="project" value="UniProtKB-UniRule"/>
</dbReference>
<feature type="binding site" evidence="8">
    <location>
        <position position="108"/>
    </location>
    <ligand>
        <name>Mg(2+)</name>
        <dbReference type="ChEBI" id="CHEBI:18420"/>
    </ligand>
</feature>
<feature type="binding site" evidence="8">
    <location>
        <position position="73"/>
    </location>
    <ligand>
        <name>GTP</name>
        <dbReference type="ChEBI" id="CHEBI:37565"/>
    </ligand>
</feature>
<dbReference type="InterPro" id="IPR025877">
    <property type="entry name" value="MobA-like_NTP_Trfase"/>
</dbReference>
<evidence type="ECO:0000256" key="8">
    <source>
        <dbReference type="HAMAP-Rule" id="MF_00316"/>
    </source>
</evidence>
<keyword evidence="4 8" id="KW-0547">Nucleotide-binding</keyword>
<dbReference type="AlphaFoldDB" id="A0A6N1VFA4"/>
<dbReference type="HAMAP" id="MF_00316">
    <property type="entry name" value="MobA"/>
    <property type="match status" value="1"/>
</dbReference>
<gene>
    <name evidence="8 10" type="primary">mobA</name>
    <name evidence="10" type="ORF">HTY61_03760</name>
</gene>
<evidence type="ECO:0000256" key="3">
    <source>
        <dbReference type="ARBA" id="ARBA00022723"/>
    </source>
</evidence>
<reference evidence="10 11" key="1">
    <citation type="submission" date="2020-06" db="EMBL/GenBank/DDBJ databases">
        <title>Oricola thermophila sp. nov. isolated from a tidal sediments.</title>
        <authorList>
            <person name="Kwon K.K."/>
            <person name="Yang S.-H."/>
            <person name="Park M.-J."/>
        </authorList>
    </citation>
    <scope>NUCLEOTIDE SEQUENCE [LARGE SCALE GENOMIC DNA]</scope>
    <source>
        <strain evidence="10 11">MEBiC13590</strain>
    </source>
</reference>
<dbReference type="PANTHER" id="PTHR19136">
    <property type="entry name" value="MOLYBDENUM COFACTOR GUANYLYLTRANSFERASE"/>
    <property type="match status" value="1"/>
</dbReference>
<dbReference type="GO" id="GO:0061603">
    <property type="term" value="F:molybdenum cofactor guanylyltransferase activity"/>
    <property type="evidence" value="ECO:0007669"/>
    <property type="project" value="UniProtKB-EC"/>
</dbReference>
<feature type="binding site" evidence="8">
    <location>
        <begin position="14"/>
        <end position="16"/>
    </location>
    <ligand>
        <name>GTP</name>
        <dbReference type="ChEBI" id="CHEBI:37565"/>
    </ligand>
</feature>
<comment type="cofactor">
    <cofactor evidence="8">
        <name>Mg(2+)</name>
        <dbReference type="ChEBI" id="CHEBI:18420"/>
    </cofactor>
</comment>
<evidence type="ECO:0000256" key="2">
    <source>
        <dbReference type="ARBA" id="ARBA00022679"/>
    </source>
</evidence>
<protein>
    <recommendedName>
        <fullName evidence="8">Molybdenum cofactor guanylyltransferase</fullName>
        <shortName evidence="8">MoCo guanylyltransferase</shortName>
        <ecNumber evidence="8">2.7.7.77</ecNumber>
    </recommendedName>
    <alternativeName>
        <fullName evidence="8">GTP:molybdopterin guanylyltransferase</fullName>
    </alternativeName>
    <alternativeName>
        <fullName evidence="8">Mo-MPT guanylyltransferase</fullName>
    </alternativeName>
    <alternativeName>
        <fullName evidence="8">Molybdopterin guanylyltransferase</fullName>
    </alternativeName>
    <alternativeName>
        <fullName evidence="8">Molybdopterin-guanine dinucleotide synthase</fullName>
        <shortName evidence="8">MGD synthase</shortName>
    </alternativeName>
</protein>